<dbReference type="PANTHER" id="PTHR39479">
    <property type="match status" value="1"/>
</dbReference>
<dbReference type="SMART" id="SM01150">
    <property type="entry name" value="DUF1338"/>
    <property type="match status" value="1"/>
</dbReference>
<dbReference type="EC" id="1.13.11.93" evidence="6"/>
<dbReference type="GO" id="GO:0051213">
    <property type="term" value="F:dioxygenase activity"/>
    <property type="evidence" value="ECO:0007669"/>
    <property type="project" value="UniProtKB-KW"/>
</dbReference>
<evidence type="ECO:0000313" key="10">
    <source>
        <dbReference type="Proteomes" id="UP000283841"/>
    </source>
</evidence>
<protein>
    <recommendedName>
        <fullName evidence="7">2-oxoadipate dioxygenase/decarboxylase</fullName>
        <ecNumber evidence="6">1.13.11.93</ecNumber>
    </recommendedName>
    <alternativeName>
        <fullName evidence="8">2-hydroxyglutarate synthase</fullName>
    </alternativeName>
</protein>
<dbReference type="InterPro" id="IPR047869">
    <property type="entry name" value="YdcJ_bac-like"/>
</dbReference>
<accession>A0A443HLS8</accession>
<keyword evidence="3" id="KW-0560">Oxidoreductase</keyword>
<evidence type="ECO:0000256" key="6">
    <source>
        <dbReference type="ARBA" id="ARBA00035023"/>
    </source>
</evidence>
<comment type="cofactor">
    <cofactor evidence="1">
        <name>Fe(2+)</name>
        <dbReference type="ChEBI" id="CHEBI:29033"/>
    </cofactor>
</comment>
<dbReference type="GeneID" id="39600660"/>
<dbReference type="STRING" id="264951.A0A443HLS8"/>
<sequence>MADAQASSWDRDALRARFCLALSDMYKQEVPLYADLIEIVNEVDDNVVSDRLAHLNGASSSLAEAPYELPPRHRVERHGAIRLGTPYELTTIRRLFAIFGMYPVGYYDLTVVGFPLHATAFRPVETAALNKHPFRVFTTLLRQDLLSEEIRNLVGGILSRRKLFTDRLLELIETAERNHGLAAAETDELLSEALKTFKWHSAATVTIDEYNRLKAEHPIVADIASFPSAHINHLTPRTLDIDLVQKTMVERGIPSKERIEGPPPRTCEILLRQTSFKALEERVRFYSDQQSSWIDGSHTARFGEIEQRGAAVTRKGRELYDKLLSEAYRQAQNDSDGFDGALRSSFQNYPDNWLQLRSEGLIFVRYKLTSRGEERSGHAKDADSSPRSVSELIRDRLLDFDPITYEDFLPVSAAGIFTSNLKKDTRETAMRQGKPDRENFERNLGTTVSDEFLLYEEMERNSLEECRIALGLDTITKD</sequence>
<dbReference type="CDD" id="cd16348">
    <property type="entry name" value="VOC_YdcJ_like"/>
    <property type="match status" value="1"/>
</dbReference>
<evidence type="ECO:0000313" key="9">
    <source>
        <dbReference type="EMBL" id="RWQ92757.1"/>
    </source>
</evidence>
<evidence type="ECO:0000256" key="7">
    <source>
        <dbReference type="ARBA" id="ARBA00035034"/>
    </source>
</evidence>
<organism evidence="9 10">
    <name type="scientific">Byssochlamys spectabilis</name>
    <name type="common">Paecilomyces variotii</name>
    <dbReference type="NCBI Taxonomy" id="264951"/>
    <lineage>
        <taxon>Eukaryota</taxon>
        <taxon>Fungi</taxon>
        <taxon>Dikarya</taxon>
        <taxon>Ascomycota</taxon>
        <taxon>Pezizomycotina</taxon>
        <taxon>Eurotiomycetes</taxon>
        <taxon>Eurotiomycetidae</taxon>
        <taxon>Eurotiales</taxon>
        <taxon>Thermoascaceae</taxon>
        <taxon>Paecilomyces</taxon>
    </lineage>
</organism>
<dbReference type="InterPro" id="IPR009770">
    <property type="entry name" value="HGLS"/>
</dbReference>
<dbReference type="Pfam" id="PF07063">
    <property type="entry name" value="HGLS"/>
    <property type="match status" value="1"/>
</dbReference>
<gene>
    <name evidence="9" type="ORF">C8Q69DRAFT_478360</name>
</gene>
<dbReference type="PANTHER" id="PTHR39479:SF2">
    <property type="entry name" value="2-OXOADIPATE DIOXYGENASE_DECARBOXYLASE"/>
    <property type="match status" value="1"/>
</dbReference>
<keyword evidence="10" id="KW-1185">Reference proteome</keyword>
<name>A0A443HLS8_BYSSP</name>
<comment type="caution">
    <text evidence="9">The sequence shown here is derived from an EMBL/GenBank/DDBJ whole genome shotgun (WGS) entry which is preliminary data.</text>
</comment>
<dbReference type="EMBL" id="RCNU01000012">
    <property type="protein sequence ID" value="RWQ92757.1"/>
    <property type="molecule type" value="Genomic_DNA"/>
</dbReference>
<evidence type="ECO:0000256" key="3">
    <source>
        <dbReference type="ARBA" id="ARBA00023002"/>
    </source>
</evidence>
<dbReference type="RefSeq" id="XP_028482402.1">
    <property type="nucleotide sequence ID" value="XM_028631383.1"/>
</dbReference>
<comment type="similarity">
    <text evidence="5">Belongs to the 2-oxoadipate dioxygenase/decarboxylase family.</text>
</comment>
<dbReference type="AlphaFoldDB" id="A0A443HLS8"/>
<dbReference type="Gene3D" id="3.10.180.80">
    <property type="entry name" value="Uncharacterised protein PF07063, DUF1338"/>
    <property type="match status" value="1"/>
</dbReference>
<keyword evidence="4" id="KW-0408">Iron</keyword>
<proteinExistence type="inferred from homology"/>
<dbReference type="Proteomes" id="UP000283841">
    <property type="component" value="Unassembled WGS sequence"/>
</dbReference>
<keyword evidence="2" id="KW-0223">Dioxygenase</keyword>
<dbReference type="VEuPathDB" id="FungiDB:C8Q69DRAFT_478360"/>
<evidence type="ECO:0000256" key="2">
    <source>
        <dbReference type="ARBA" id="ARBA00022964"/>
    </source>
</evidence>
<evidence type="ECO:0000256" key="5">
    <source>
        <dbReference type="ARBA" id="ARBA00035013"/>
    </source>
</evidence>
<dbReference type="OrthoDB" id="8300246at2759"/>
<evidence type="ECO:0000256" key="8">
    <source>
        <dbReference type="ARBA" id="ARBA00035045"/>
    </source>
</evidence>
<evidence type="ECO:0000256" key="1">
    <source>
        <dbReference type="ARBA" id="ARBA00001954"/>
    </source>
</evidence>
<reference evidence="9 10" key="1">
    <citation type="journal article" date="2018" name="Front. Microbiol.">
        <title>Genomic and genetic insights into a cosmopolitan fungus, Paecilomyces variotii (Eurotiales).</title>
        <authorList>
            <person name="Urquhart A.S."/>
            <person name="Mondo S.J."/>
            <person name="Makela M.R."/>
            <person name="Hane J.K."/>
            <person name="Wiebenga A."/>
            <person name="He G."/>
            <person name="Mihaltcheva S."/>
            <person name="Pangilinan J."/>
            <person name="Lipzen A."/>
            <person name="Barry K."/>
            <person name="de Vries R.P."/>
            <person name="Grigoriev I.V."/>
            <person name="Idnurm A."/>
        </authorList>
    </citation>
    <scope>NUCLEOTIDE SEQUENCE [LARGE SCALE GENOMIC DNA]</scope>
    <source>
        <strain evidence="9 10">CBS 101075</strain>
    </source>
</reference>
<evidence type="ECO:0000256" key="4">
    <source>
        <dbReference type="ARBA" id="ARBA00023004"/>
    </source>
</evidence>